<dbReference type="SMART" id="SM00642">
    <property type="entry name" value="Aamy"/>
    <property type="match status" value="1"/>
</dbReference>
<dbReference type="CAZy" id="GH13">
    <property type="family name" value="Glycoside Hydrolase Family 13"/>
</dbReference>
<dbReference type="GO" id="GO:0005975">
    <property type="term" value="P:carbohydrate metabolic process"/>
    <property type="evidence" value="ECO:0007669"/>
    <property type="project" value="InterPro"/>
</dbReference>
<proteinExistence type="predicted"/>
<dbReference type="PANTHER" id="PTHR10357:SF209">
    <property type="entry name" value="PERIPLASMIC ALPHA-AMYLASE"/>
    <property type="match status" value="1"/>
</dbReference>
<feature type="signal peptide" evidence="1">
    <location>
        <begin position="1"/>
        <end position="28"/>
    </location>
</feature>
<organism evidence="3">
    <name type="scientific">Caulobacter sp. (strain K31)</name>
    <dbReference type="NCBI Taxonomy" id="366602"/>
    <lineage>
        <taxon>Bacteria</taxon>
        <taxon>Pseudomonadati</taxon>
        <taxon>Pseudomonadota</taxon>
        <taxon>Alphaproteobacteria</taxon>
        <taxon>Caulobacterales</taxon>
        <taxon>Caulobacteraceae</taxon>
        <taxon>Caulobacter</taxon>
    </lineage>
</organism>
<dbReference type="Pfam" id="PF00128">
    <property type="entry name" value="Alpha-amylase"/>
    <property type="match status" value="1"/>
</dbReference>
<gene>
    <name evidence="3" type="ordered locus">Caul_4090</name>
</gene>
<sequence precursor="true">MQIQSAWRRGSASALLAVVALGAGLAQAAPAARPARPAYLDRAPRDEVIYFVLPDRFANGDAANDRGNLAGDRLKTGFDPADKGFFHGGDLAGLTARLGYIQGLGATAIWLGPIFKNKVVQGPPGQESAGYHGYWITDFTDVDPHFGTRAQMKSFVDAAHARGLKVYLDIVINHTADVIQYRDCPAGGCDYRSKADYPFVRKGGPQGPAINDGFLGDQAKRQTAGNFARLTRPDYAYTPFVPKDEEGVKKPAWLNDPIWYHNRGDSRFVGESSTYGDFSGLDDVATENPRVVQGFIDIYGQWIDDFGVDGYRIDTARHVNPEFWQAFVPAMLARAKARGIPNFHIFGEVAETEPGMLANFTRVDGYPAVLDFAFQGAVADVVNGKVGTDRLAHLFAQDALYQGGEAAALQLPTFLGNHDMGRIGHFVRGAHPEASEDEIARRVVLAHAFLMFTRGVPVVYYGDEQGFAGVGGDKDARQDMFASQVAAYNADKLVGGAPATGDHFKTDTVLYQAISAMAGLRQANPALRGGRQVVRASSDKPGLLAISRSTGAGETLVVFNTGLTPLEAQIEVDATSRTWRAAHGACAAAASAPGSYRVQIGPLDYMICVSEAGQ</sequence>
<dbReference type="OrthoDB" id="9805159at2"/>
<feature type="chain" id="PRO_5002755724" evidence="1">
    <location>
        <begin position="29"/>
        <end position="614"/>
    </location>
</feature>
<protein>
    <submittedName>
        <fullName evidence="3">Alpha amylase catalytic region</fullName>
    </submittedName>
</protein>
<reference evidence="3" key="1">
    <citation type="submission" date="2008-01" db="EMBL/GenBank/DDBJ databases">
        <title>Complete sequence of chromosome of Caulobacter sp. K31.</title>
        <authorList>
            <consortium name="US DOE Joint Genome Institute"/>
            <person name="Copeland A."/>
            <person name="Lucas S."/>
            <person name="Lapidus A."/>
            <person name="Barry K."/>
            <person name="Glavina del Rio T."/>
            <person name="Dalin E."/>
            <person name="Tice H."/>
            <person name="Pitluck S."/>
            <person name="Bruce D."/>
            <person name="Goodwin L."/>
            <person name="Thompson L.S."/>
            <person name="Brettin T."/>
            <person name="Detter J.C."/>
            <person name="Han C."/>
            <person name="Schmutz J."/>
            <person name="Larimer F."/>
            <person name="Land M."/>
            <person name="Hauser L."/>
            <person name="Kyrpides N."/>
            <person name="Kim E."/>
            <person name="Stephens C."/>
            <person name="Richardson P."/>
        </authorList>
    </citation>
    <scope>NUCLEOTIDE SEQUENCE [LARGE SCALE GENOMIC DNA]</scope>
    <source>
        <strain evidence="3">K31</strain>
    </source>
</reference>
<dbReference type="STRING" id="366602.Caul_4090"/>
<dbReference type="eggNOG" id="COG0366">
    <property type="taxonomic scope" value="Bacteria"/>
</dbReference>
<accession>B0SXK2</accession>
<dbReference type="EMBL" id="CP000927">
    <property type="protein sequence ID" value="ABZ73214.1"/>
    <property type="molecule type" value="Genomic_DNA"/>
</dbReference>
<dbReference type="PANTHER" id="PTHR10357">
    <property type="entry name" value="ALPHA-AMYLASE FAMILY MEMBER"/>
    <property type="match status" value="1"/>
</dbReference>
<evidence type="ECO:0000256" key="1">
    <source>
        <dbReference type="SAM" id="SignalP"/>
    </source>
</evidence>
<dbReference type="InterPro" id="IPR017853">
    <property type="entry name" value="GH"/>
</dbReference>
<dbReference type="Gene3D" id="3.20.20.80">
    <property type="entry name" value="Glycosidases"/>
    <property type="match status" value="2"/>
</dbReference>
<name>B0SXK2_CAUSK</name>
<dbReference type="CDD" id="cd11339">
    <property type="entry name" value="AmyAc_bac_CMD_like_2"/>
    <property type="match status" value="1"/>
</dbReference>
<evidence type="ECO:0000313" key="3">
    <source>
        <dbReference type="EMBL" id="ABZ73214.1"/>
    </source>
</evidence>
<dbReference type="InterPro" id="IPR006047">
    <property type="entry name" value="GH13_cat_dom"/>
</dbReference>
<keyword evidence="1" id="KW-0732">Signal</keyword>
<dbReference type="AlphaFoldDB" id="B0SXK2"/>
<feature type="domain" description="Glycosyl hydrolase family 13 catalytic" evidence="2">
    <location>
        <begin position="51"/>
        <end position="521"/>
    </location>
</feature>
<dbReference type="SUPFAM" id="SSF51445">
    <property type="entry name" value="(Trans)glycosidases"/>
    <property type="match status" value="1"/>
</dbReference>
<dbReference type="HOGENOM" id="CLU_006462_7_3_5"/>
<dbReference type="KEGG" id="cak:Caul_4090"/>
<evidence type="ECO:0000259" key="2">
    <source>
        <dbReference type="SMART" id="SM00642"/>
    </source>
</evidence>